<evidence type="ECO:0000256" key="3">
    <source>
        <dbReference type="ARBA" id="ARBA00022475"/>
    </source>
</evidence>
<dbReference type="Proteomes" id="UP001241072">
    <property type="component" value="Unassembled WGS sequence"/>
</dbReference>
<dbReference type="InterPro" id="IPR018076">
    <property type="entry name" value="T2SS_GspF_dom"/>
</dbReference>
<dbReference type="PANTHER" id="PTHR30012">
    <property type="entry name" value="GENERAL SECRETION PATHWAY PROTEIN"/>
    <property type="match status" value="1"/>
</dbReference>
<dbReference type="InterPro" id="IPR042094">
    <property type="entry name" value="T2SS_GspF_sf"/>
</dbReference>
<dbReference type="PANTHER" id="PTHR30012:SF0">
    <property type="entry name" value="TYPE II SECRETION SYSTEM PROTEIN F-RELATED"/>
    <property type="match status" value="1"/>
</dbReference>
<evidence type="ECO:0000256" key="4">
    <source>
        <dbReference type="ARBA" id="ARBA00022692"/>
    </source>
</evidence>
<evidence type="ECO:0000313" key="10">
    <source>
        <dbReference type="Proteomes" id="UP001241072"/>
    </source>
</evidence>
<organism evidence="9 10">
    <name type="scientific">Antiquaquibacter soli</name>
    <dbReference type="NCBI Taxonomy" id="3064523"/>
    <lineage>
        <taxon>Bacteria</taxon>
        <taxon>Bacillati</taxon>
        <taxon>Actinomycetota</taxon>
        <taxon>Actinomycetes</taxon>
        <taxon>Micrococcales</taxon>
        <taxon>Microbacteriaceae</taxon>
        <taxon>Antiquaquibacter</taxon>
    </lineage>
</organism>
<protein>
    <submittedName>
        <fullName evidence="9">Type II secretion system F family protein</fullName>
    </submittedName>
</protein>
<evidence type="ECO:0000256" key="1">
    <source>
        <dbReference type="ARBA" id="ARBA00004651"/>
    </source>
</evidence>
<dbReference type="Pfam" id="PF00482">
    <property type="entry name" value="T2SSF"/>
    <property type="match status" value="2"/>
</dbReference>
<keyword evidence="5 7" id="KW-1133">Transmembrane helix</keyword>
<keyword evidence="6 7" id="KW-0472">Membrane</keyword>
<evidence type="ECO:0000256" key="7">
    <source>
        <dbReference type="SAM" id="Phobius"/>
    </source>
</evidence>
<feature type="transmembrane region" description="Helical" evidence="7">
    <location>
        <begin position="382"/>
        <end position="406"/>
    </location>
</feature>
<feature type="transmembrane region" description="Helical" evidence="7">
    <location>
        <begin position="221"/>
        <end position="244"/>
    </location>
</feature>
<reference evidence="9 10" key="1">
    <citation type="submission" date="2023-07" db="EMBL/GenBank/DDBJ databases">
        <title>Protaetiibacter sp. nov WY-16 isolated from soil.</title>
        <authorList>
            <person name="Liu B."/>
            <person name="Wan Y."/>
        </authorList>
    </citation>
    <scope>NUCLEOTIDE SEQUENCE [LARGE SCALE GENOMIC DNA]</scope>
    <source>
        <strain evidence="9 10">WY-16</strain>
    </source>
</reference>
<evidence type="ECO:0000256" key="2">
    <source>
        <dbReference type="ARBA" id="ARBA00005745"/>
    </source>
</evidence>
<dbReference type="RefSeq" id="WP_305003278.1">
    <property type="nucleotide sequence ID" value="NZ_JAUQUB010000002.1"/>
</dbReference>
<name>A0ABT9BP85_9MICO</name>
<dbReference type="Gene3D" id="1.20.81.30">
    <property type="entry name" value="Type II secretion system (T2SS), domain F"/>
    <property type="match status" value="2"/>
</dbReference>
<keyword evidence="3" id="KW-1003">Cell membrane</keyword>
<proteinExistence type="inferred from homology"/>
<dbReference type="EMBL" id="JAUQUB010000002">
    <property type="protein sequence ID" value="MDO7882846.1"/>
    <property type="molecule type" value="Genomic_DNA"/>
</dbReference>
<accession>A0ABT9BP85</accession>
<gene>
    <name evidence="9" type="ORF">Q5716_11475</name>
</gene>
<comment type="similarity">
    <text evidence="2">Belongs to the GSP F family.</text>
</comment>
<sequence length="410" mass="44128">MTIAVQTYAYKGRNAEGKVVSGKLEAPSESAVVARMKTLGLTPVSITEASAGTGLNREISLGAFEKGVGLKDLAIMSRQLATMVSAGIPLLKSLTILSEQTESKALAKVLGTVRAQVESGSSLSEALARHSDVFPPLMIHLVRAGETGGFLDQSLESIARTFEADVKLRATIKSALTYPVIVLIMAIVAVIAMLIFIVPIFEKMFADLGGELPIPTQILVVLSRNMIWILPILVVGGVAGAIWWRRNKHADRVRAKVDPIKLKLPVFGQLTKKVAIARFARNFATMTKSGVPVLQSLAIVGDTSGNWVIQEALHKVQDSVRTGKSIAAPLAQEPVFPSMVVQMIAVGEDSGSMEPMLNKIADFYEDEVQTTTEQLTSLIEPLMIGFIGLVIGGMIVALYLPIFTIFQQIH</sequence>
<dbReference type="PRINTS" id="PR00812">
    <property type="entry name" value="BCTERIALGSPF"/>
</dbReference>
<evidence type="ECO:0000256" key="6">
    <source>
        <dbReference type="ARBA" id="ARBA00023136"/>
    </source>
</evidence>
<comment type="subcellular location">
    <subcellularLocation>
        <location evidence="1">Cell membrane</location>
        <topology evidence="1">Multi-pass membrane protein</topology>
    </subcellularLocation>
</comment>
<feature type="domain" description="Type II secretion system protein GspF" evidence="8">
    <location>
        <begin position="279"/>
        <end position="401"/>
    </location>
</feature>
<dbReference type="InterPro" id="IPR003004">
    <property type="entry name" value="GspF/PilC"/>
</dbReference>
<comment type="caution">
    <text evidence="9">The sequence shown here is derived from an EMBL/GenBank/DDBJ whole genome shotgun (WGS) entry which is preliminary data.</text>
</comment>
<feature type="transmembrane region" description="Helical" evidence="7">
    <location>
        <begin position="176"/>
        <end position="201"/>
    </location>
</feature>
<feature type="domain" description="Type II secretion system protein GspF" evidence="8">
    <location>
        <begin position="77"/>
        <end position="199"/>
    </location>
</feature>
<keyword evidence="4 7" id="KW-0812">Transmembrane</keyword>
<evidence type="ECO:0000313" key="9">
    <source>
        <dbReference type="EMBL" id="MDO7882846.1"/>
    </source>
</evidence>
<evidence type="ECO:0000259" key="8">
    <source>
        <dbReference type="Pfam" id="PF00482"/>
    </source>
</evidence>
<evidence type="ECO:0000256" key="5">
    <source>
        <dbReference type="ARBA" id="ARBA00022989"/>
    </source>
</evidence>
<keyword evidence="10" id="KW-1185">Reference proteome</keyword>